<proteinExistence type="predicted"/>
<gene>
    <name evidence="1" type="ORF">EHQ18_18335</name>
</gene>
<dbReference type="Proteomes" id="UP000297239">
    <property type="component" value="Unassembled WGS sequence"/>
</dbReference>
<dbReference type="OrthoDB" id="342473at2"/>
<evidence type="ECO:0000313" key="2">
    <source>
        <dbReference type="Proteomes" id="UP000297239"/>
    </source>
</evidence>
<evidence type="ECO:0000313" key="1">
    <source>
        <dbReference type="EMBL" id="TGK67058.1"/>
    </source>
</evidence>
<name>A0A6N4PUY4_9LEPT</name>
<dbReference type="EMBL" id="RQFF01000037">
    <property type="protein sequence ID" value="TGK67058.1"/>
    <property type="molecule type" value="Genomic_DNA"/>
</dbReference>
<dbReference type="RefSeq" id="WP_135636444.1">
    <property type="nucleotide sequence ID" value="NZ_RQFE01000031.1"/>
</dbReference>
<comment type="caution">
    <text evidence="1">The sequence shown here is derived from an EMBL/GenBank/DDBJ whole genome shotgun (WGS) entry which is preliminary data.</text>
</comment>
<dbReference type="AlphaFoldDB" id="A0A6N4PUY4"/>
<keyword evidence="2" id="KW-1185">Reference proteome</keyword>
<accession>A0A6N4PUY4</accession>
<protein>
    <submittedName>
        <fullName evidence="1">Uncharacterized protein</fullName>
    </submittedName>
</protein>
<organism evidence="1 2">
    <name type="scientific">Leptospira kanakyensis</name>
    <dbReference type="NCBI Taxonomy" id="2484968"/>
    <lineage>
        <taxon>Bacteria</taxon>
        <taxon>Pseudomonadati</taxon>
        <taxon>Spirochaetota</taxon>
        <taxon>Spirochaetia</taxon>
        <taxon>Leptospirales</taxon>
        <taxon>Leptospiraceae</taxon>
        <taxon>Leptospira</taxon>
    </lineage>
</organism>
<sequence>MGLWNRIRNRFFDNGVFLPFTWANDRKKLKENKAEIEAFLTEAVTEDNPSDDVRLIKKLARISPELSQAVKRALTLGNTGLEWEIDADERHKSAMLTEIDLFFDSLPGITNRLLRQTIVCGAISAEWIPSVNIDSVESIRTVPVSKIIFKRDVSLETGTVKFLPYEQTKHGYKKLNEIQYMYHAIETDEDSPYGIPPFFSAVPHVGSQFKAQSNMEKLLDKWGLLGFIVASFPKPRQLPGTDAAAYEHQLSEHLAKARAAFEKNSSSGFMATYDGVKTEHYALTDGARTGGYDSITRGIEEKVSSGIDTDLFLLGRSYSVTESYAKISGKLFLLKLKNIAYPTKLFLEQAIRFHLTAKGYSFRSVSAKWGKSITLDPKGEAEATKISNEATKIHYDLIRAQVADGLIAPDVGAKLLGFDKWEEPSKLEKQSADGLSFSEKKKSGKGSMIYLEEHTSNCICGDLNQFVMLGAWSSEEKKIYQAIEDSFAENFYSTYEDKVTGVLERIRKTDITKEDAIEKILDLIEQELGDLPDALEREWRKAISDAWDAGQEFHKGNDGKDIKAPKVNANKHVLDFFNSAYKFDVGKQFKKENDINDIRSAVEEGLESGSVDSVIKKLQDKLLGRTQTSSKDEREALRNKLDNIVRGQIYRARTFSRIKRYHQTGIARIEYVAVMDERTSSLCKSLNGKTVEVKTLVTYIDEFIEDDPTRDDFWKDRQNPSEKVAEGFKDLSGDEIMNKLKNKVSPFHLRCRTTTAAYFERRSS</sequence>
<reference evidence="1" key="1">
    <citation type="journal article" date="2019" name="PLoS Negl. Trop. Dis.">
        <title>Revisiting the worldwide diversity of Leptospira species in the environment.</title>
        <authorList>
            <person name="Vincent A.T."/>
            <person name="Schiettekatte O."/>
            <person name="Bourhy P."/>
            <person name="Veyrier F.J."/>
            <person name="Picardeau M."/>
        </authorList>
    </citation>
    <scope>NUCLEOTIDE SEQUENCE [LARGE SCALE GENOMIC DNA]</scope>
    <source>
        <strain evidence="1">201800293</strain>
    </source>
</reference>